<name>A0A8C2FE11_CYPCA</name>
<feature type="domain" description="tRNA/rRNA methyltransferase SpoU type" evidence="6">
    <location>
        <begin position="113"/>
        <end position="268"/>
    </location>
</feature>
<dbReference type="InterPro" id="IPR029064">
    <property type="entry name" value="Ribosomal_eL30-like_sf"/>
</dbReference>
<comment type="similarity">
    <text evidence="1">Belongs to the class IV-like SAM-binding methyltransferase superfamily. RNA methyltransferase TrmH family.</text>
</comment>
<evidence type="ECO:0000256" key="1">
    <source>
        <dbReference type="ARBA" id="ARBA00007228"/>
    </source>
</evidence>
<protein>
    <submittedName>
        <fullName evidence="7">Mitochondrial rRNA methyltransferase 1 homolog (S. cerevisiae)</fullName>
    </submittedName>
</protein>
<dbReference type="AlphaFoldDB" id="A0A8C2FE11"/>
<evidence type="ECO:0000313" key="8">
    <source>
        <dbReference type="Proteomes" id="UP000694701"/>
    </source>
</evidence>
<keyword evidence="2" id="KW-0698">rRNA processing</keyword>
<dbReference type="InterPro" id="IPR029026">
    <property type="entry name" value="tRNA_m1G_MTases_N"/>
</dbReference>
<dbReference type="Gene3D" id="3.30.1330.30">
    <property type="match status" value="1"/>
</dbReference>
<organism evidence="7 8">
    <name type="scientific">Cyprinus carpio</name>
    <name type="common">Common carp</name>
    <dbReference type="NCBI Taxonomy" id="7962"/>
    <lineage>
        <taxon>Eukaryota</taxon>
        <taxon>Metazoa</taxon>
        <taxon>Chordata</taxon>
        <taxon>Craniata</taxon>
        <taxon>Vertebrata</taxon>
        <taxon>Euteleostomi</taxon>
        <taxon>Actinopterygii</taxon>
        <taxon>Neopterygii</taxon>
        <taxon>Teleostei</taxon>
        <taxon>Ostariophysi</taxon>
        <taxon>Cypriniformes</taxon>
        <taxon>Cyprinidae</taxon>
        <taxon>Cyprininae</taxon>
        <taxon>Cyprinus</taxon>
    </lineage>
</organism>
<dbReference type="Pfam" id="PF00588">
    <property type="entry name" value="SpoU_methylase"/>
    <property type="match status" value="1"/>
</dbReference>
<evidence type="ECO:0000259" key="6">
    <source>
        <dbReference type="Pfam" id="PF00588"/>
    </source>
</evidence>
<accession>A0A8C2FE11</accession>
<dbReference type="InterPro" id="IPR029028">
    <property type="entry name" value="Alpha/beta_knot_MTases"/>
</dbReference>
<dbReference type="InterPro" id="IPR001537">
    <property type="entry name" value="SpoU_MeTrfase"/>
</dbReference>
<evidence type="ECO:0000256" key="3">
    <source>
        <dbReference type="ARBA" id="ARBA00022603"/>
    </source>
</evidence>
<dbReference type="Gene3D" id="3.40.1280.10">
    <property type="match status" value="1"/>
</dbReference>
<evidence type="ECO:0000256" key="4">
    <source>
        <dbReference type="ARBA" id="ARBA00022679"/>
    </source>
</evidence>
<sequence length="279" mass="31146">WILRHIQKEFKPNEDKHLEIVFGVAPCLLALMQRTKPSHFFMKNGEGPQRDVVLRVCQEAVKRGVQIQRVSIKHLIRCVVVRSTRGCDLQASPLGFITEEKPTSHEVKNHRPLWLVLDGVQDPMNLGAILRSAYFLGVDRTASSIHNSCPLTPTVSKAIAGVMEVMEVFGYGNLKDMIKVWKLIPPLQGWQVVGTVGLEECSPESTVMPCSDFKMSRPTLLLMGKRNGEGDGLSPELRQMCDVQLTIPPRRNLHPEVESLNVSVATGIHNILFSKPVTT</sequence>
<evidence type="ECO:0000256" key="2">
    <source>
        <dbReference type="ARBA" id="ARBA00022552"/>
    </source>
</evidence>
<dbReference type="GO" id="GO:0003723">
    <property type="term" value="F:RNA binding"/>
    <property type="evidence" value="ECO:0007669"/>
    <property type="project" value="InterPro"/>
</dbReference>
<reference evidence="7" key="1">
    <citation type="submission" date="2025-08" db="UniProtKB">
        <authorList>
            <consortium name="Ensembl"/>
        </authorList>
    </citation>
    <scope>IDENTIFICATION</scope>
</reference>
<dbReference type="GO" id="GO:0016435">
    <property type="term" value="F:rRNA (guanine) methyltransferase activity"/>
    <property type="evidence" value="ECO:0007669"/>
    <property type="project" value="TreeGrafter"/>
</dbReference>
<dbReference type="SUPFAM" id="SSF75217">
    <property type="entry name" value="alpha/beta knot"/>
    <property type="match status" value="1"/>
</dbReference>
<dbReference type="InterPro" id="IPR047261">
    <property type="entry name" value="MRM1_MeTrfase_dom"/>
</dbReference>
<dbReference type="Proteomes" id="UP000694701">
    <property type="component" value="Unplaced"/>
</dbReference>
<keyword evidence="5" id="KW-0949">S-adenosyl-L-methionine</keyword>
<keyword evidence="4" id="KW-0808">Transferase</keyword>
<evidence type="ECO:0000256" key="5">
    <source>
        <dbReference type="ARBA" id="ARBA00022691"/>
    </source>
</evidence>
<dbReference type="PANTHER" id="PTHR46103">
    <property type="entry name" value="RRNA METHYLTRANSFERASE 1, MITOCHONDRIAL"/>
    <property type="match status" value="1"/>
</dbReference>
<dbReference type="InterPro" id="IPR047182">
    <property type="entry name" value="MRM1"/>
</dbReference>
<dbReference type="GO" id="GO:0005739">
    <property type="term" value="C:mitochondrion"/>
    <property type="evidence" value="ECO:0007669"/>
    <property type="project" value="TreeGrafter"/>
</dbReference>
<dbReference type="PANTHER" id="PTHR46103:SF1">
    <property type="entry name" value="RRNA METHYLTRANSFERASE 1, MITOCHONDRIAL"/>
    <property type="match status" value="1"/>
</dbReference>
<dbReference type="CDD" id="cd18105">
    <property type="entry name" value="SpoU-like_MRM1"/>
    <property type="match status" value="1"/>
</dbReference>
<dbReference type="Ensembl" id="ENSCCRT00020059297.1">
    <property type="protein sequence ID" value="ENSCCRP00020054178.1"/>
    <property type="gene ID" value="ENSCCRG00020024634.1"/>
</dbReference>
<proteinExistence type="inferred from homology"/>
<keyword evidence="3" id="KW-0489">Methyltransferase</keyword>
<evidence type="ECO:0000313" key="7">
    <source>
        <dbReference type="Ensembl" id="ENSCCRP00020054178.1"/>
    </source>
</evidence>